<evidence type="ECO:0000256" key="1">
    <source>
        <dbReference type="SAM" id="SignalP"/>
    </source>
</evidence>
<dbReference type="AlphaFoldDB" id="A0A8J6ATU6"/>
<organism evidence="2 3">
    <name type="scientific">Carpediemonas membranifera</name>
    <dbReference type="NCBI Taxonomy" id="201153"/>
    <lineage>
        <taxon>Eukaryota</taxon>
        <taxon>Metamonada</taxon>
        <taxon>Carpediemonas-like organisms</taxon>
        <taxon>Carpediemonas</taxon>
    </lineage>
</organism>
<keyword evidence="3" id="KW-1185">Reference proteome</keyword>
<comment type="caution">
    <text evidence="2">The sequence shown here is derived from an EMBL/GenBank/DDBJ whole genome shotgun (WGS) entry which is preliminary data.</text>
</comment>
<dbReference type="EMBL" id="JAHDYR010000038">
    <property type="protein sequence ID" value="KAG9392270.1"/>
    <property type="molecule type" value="Genomic_DNA"/>
</dbReference>
<gene>
    <name evidence="2" type="ORF">J8273_5255</name>
</gene>
<keyword evidence="1" id="KW-0732">Signal</keyword>
<evidence type="ECO:0000313" key="3">
    <source>
        <dbReference type="Proteomes" id="UP000717585"/>
    </source>
</evidence>
<feature type="chain" id="PRO_5035168747" evidence="1">
    <location>
        <begin position="32"/>
        <end position="151"/>
    </location>
</feature>
<reference evidence="2" key="1">
    <citation type="submission" date="2021-05" db="EMBL/GenBank/DDBJ databases">
        <title>A free-living protist that lacks canonical eukaryotic 1 DNA replication and segregation systems.</title>
        <authorList>
            <person name="Salas-Leiva D.E."/>
            <person name="Tromer E.C."/>
            <person name="Curtis B.A."/>
            <person name="Jerlstrom-Hultqvist J."/>
            <person name="Kolisko M."/>
            <person name="Yi Z."/>
            <person name="Salas-Leiva J.S."/>
            <person name="Gallot-Lavallee L."/>
            <person name="Kops G.J.P.L."/>
            <person name="Archibald J.M."/>
            <person name="Simpson A.G.B."/>
            <person name="Roger A.J."/>
        </authorList>
    </citation>
    <scope>NUCLEOTIDE SEQUENCE</scope>
    <source>
        <strain evidence="2">BICM</strain>
    </source>
</reference>
<dbReference type="Proteomes" id="UP000717585">
    <property type="component" value="Unassembled WGS sequence"/>
</dbReference>
<accession>A0A8J6ATU6</accession>
<proteinExistence type="predicted"/>
<sequence>MWPHPAVIAVQLLLPLLLLLHVFLRCRRCGGSNSPNCFIASRFFLSHSITDCMTPAESVHASTTPWSIACCPSCLHASKISLFVASIGMSSIFWNNTAALAEILLSTSLTLFSGPFVKAASVRTLQWVGRALLCSSSKMRPPSSGVRVVPS</sequence>
<protein>
    <submittedName>
        <fullName evidence="2">Zinc knuckle</fullName>
    </submittedName>
</protein>
<feature type="signal peptide" evidence="1">
    <location>
        <begin position="1"/>
        <end position="31"/>
    </location>
</feature>
<evidence type="ECO:0000313" key="2">
    <source>
        <dbReference type="EMBL" id="KAG9392270.1"/>
    </source>
</evidence>
<name>A0A8J6ATU6_9EUKA</name>